<dbReference type="SUPFAM" id="SSF52096">
    <property type="entry name" value="ClpP/crotonase"/>
    <property type="match status" value="1"/>
</dbReference>
<dbReference type="InterPro" id="IPR029045">
    <property type="entry name" value="ClpP/crotonase-like_dom_sf"/>
</dbReference>
<keyword evidence="3" id="KW-0413">Isomerase</keyword>
<dbReference type="InterPro" id="IPR014748">
    <property type="entry name" value="Enoyl-CoA_hydra_C"/>
</dbReference>
<dbReference type="Gene3D" id="1.10.12.10">
    <property type="entry name" value="Lyase 2-enoyl-coa Hydratase, Chain A, domain 2"/>
    <property type="match status" value="1"/>
</dbReference>
<comment type="subcellular location">
    <subcellularLocation>
        <location evidence="1">Peroxisome</location>
    </subcellularLocation>
</comment>
<keyword evidence="2" id="KW-0576">Peroxisome</keyword>
<comment type="caution">
    <text evidence="4">The sequence shown here is derived from an EMBL/GenBank/DDBJ whole genome shotgun (WGS) entry which is preliminary data.</text>
</comment>
<accession>A0A8T0DVD3</accession>
<dbReference type="SUPFAM" id="SSF47027">
    <property type="entry name" value="Acyl-CoA binding protein"/>
    <property type="match status" value="1"/>
</dbReference>
<evidence type="ECO:0000256" key="3">
    <source>
        <dbReference type="ARBA" id="ARBA00023235"/>
    </source>
</evidence>
<dbReference type="AlphaFoldDB" id="A0A8T0DVD3"/>
<evidence type="ECO:0000313" key="4">
    <source>
        <dbReference type="EMBL" id="KAF8571088.1"/>
    </source>
</evidence>
<dbReference type="OrthoDB" id="409763at2759"/>
<reference evidence="4 5" key="1">
    <citation type="submission" date="2019-07" db="EMBL/GenBank/DDBJ databases">
        <title>Annotation for the trematode Paragonimus westermani.</title>
        <authorList>
            <person name="Choi Y.-J."/>
        </authorList>
    </citation>
    <scope>NUCLEOTIDE SEQUENCE [LARGE SCALE GENOMIC DNA]</scope>
    <source>
        <strain evidence="4">180907_Pwestermani</strain>
    </source>
</reference>
<dbReference type="GO" id="GO:0000062">
    <property type="term" value="F:fatty-acyl-CoA binding"/>
    <property type="evidence" value="ECO:0007669"/>
    <property type="project" value="InterPro"/>
</dbReference>
<dbReference type="InterPro" id="IPR035984">
    <property type="entry name" value="Acyl-CoA-binding_sf"/>
</dbReference>
<evidence type="ECO:0000256" key="2">
    <source>
        <dbReference type="ARBA" id="ARBA00023140"/>
    </source>
</evidence>
<gene>
    <name evidence="4" type="ORF">P879_01988</name>
</gene>
<name>A0A8T0DVD3_9TREM</name>
<dbReference type="PANTHER" id="PTHR43684">
    <property type="match status" value="1"/>
</dbReference>
<dbReference type="InterPro" id="IPR001753">
    <property type="entry name" value="Enoyl-CoA_hydra/iso"/>
</dbReference>
<dbReference type="GO" id="GO:0005777">
    <property type="term" value="C:peroxisome"/>
    <property type="evidence" value="ECO:0007669"/>
    <property type="project" value="UniProtKB-SubCell"/>
</dbReference>
<dbReference type="InterPro" id="IPR014352">
    <property type="entry name" value="FERM/acyl-CoA-bd_prot_sf"/>
</dbReference>
<keyword evidence="5" id="KW-1185">Reference proteome</keyword>
<dbReference type="GO" id="GO:0004165">
    <property type="term" value="F:delta(3)-delta(2)-enoyl-CoA isomerase activity"/>
    <property type="evidence" value="ECO:0007669"/>
    <property type="project" value="UniProtKB-ARBA"/>
</dbReference>
<dbReference type="PANTHER" id="PTHR43684:SF1">
    <property type="entry name" value="ENOYL-COA DELTA ISOMERASE 2"/>
    <property type="match status" value="1"/>
</dbReference>
<dbReference type="Pfam" id="PF00378">
    <property type="entry name" value="ECH_1"/>
    <property type="match status" value="1"/>
</dbReference>
<proteinExistence type="predicted"/>
<dbReference type="Proteomes" id="UP000699462">
    <property type="component" value="Unassembled WGS sequence"/>
</dbReference>
<protein>
    <recommendedName>
        <fullName evidence="6">Enoyl-CoA delta isomerase 2, mitochondrial</fullName>
    </recommendedName>
</protein>
<evidence type="ECO:0000256" key="1">
    <source>
        <dbReference type="ARBA" id="ARBA00004275"/>
    </source>
</evidence>
<evidence type="ECO:0008006" key="6">
    <source>
        <dbReference type="Google" id="ProtNLM"/>
    </source>
</evidence>
<sequence length="389" mass="43564">MLFLLRCSRHMSRQTSTVYQLDYSACGIFRTFHSLSFRKCEPAVKPVKPRLDEEVQPNACALFKQTALCDCTTMTHGSSGLTGKVEWVTWSSLSRVLKDKASSAYFTLINHLSNQPNTRSSSSMQPDLPFKQTSGLTCTLADNGVLRILFNRPEKKNALTIEMYETMISILEQATYSPQVNLVTVSGLGDFFSSGNDFSIFEQTVRNGGNLQDLSIQLLRTVQRFVDALIAFPKILIALVNGPAIGIPVTTLALYDYVIASDKVYFQTPFTQLGVAPEGCSSYTFPLLMGSTKANEILLFNHRLSVNEALSRGLVNVIYKENEFTQQCNLFIRELSELPAEALRYSKKLMRDVERQTLHSVNASECAHLTTRMTSPDFVSAMNNFFKRS</sequence>
<organism evidence="4 5">
    <name type="scientific">Paragonimus westermani</name>
    <dbReference type="NCBI Taxonomy" id="34504"/>
    <lineage>
        <taxon>Eukaryota</taxon>
        <taxon>Metazoa</taxon>
        <taxon>Spiralia</taxon>
        <taxon>Lophotrochozoa</taxon>
        <taxon>Platyhelminthes</taxon>
        <taxon>Trematoda</taxon>
        <taxon>Digenea</taxon>
        <taxon>Plagiorchiida</taxon>
        <taxon>Troglotremata</taxon>
        <taxon>Troglotrematidae</taxon>
        <taxon>Paragonimus</taxon>
    </lineage>
</organism>
<dbReference type="CDD" id="cd06558">
    <property type="entry name" value="crotonase-like"/>
    <property type="match status" value="1"/>
</dbReference>
<evidence type="ECO:0000313" key="5">
    <source>
        <dbReference type="Proteomes" id="UP000699462"/>
    </source>
</evidence>
<dbReference type="Gene3D" id="3.90.226.10">
    <property type="entry name" value="2-enoyl-CoA Hydratase, Chain A, domain 1"/>
    <property type="match status" value="1"/>
</dbReference>
<dbReference type="EMBL" id="JTDF01000713">
    <property type="protein sequence ID" value="KAF8571088.1"/>
    <property type="molecule type" value="Genomic_DNA"/>
</dbReference>
<dbReference type="Gene3D" id="1.20.80.10">
    <property type="match status" value="1"/>
</dbReference>
<dbReference type="InterPro" id="IPR051053">
    <property type="entry name" value="ECH/Chromodomain_protein"/>
</dbReference>